<dbReference type="Gene3D" id="2.30.110.10">
    <property type="entry name" value="Electron Transport, Fmn-binding Protein, Chain A"/>
    <property type="match status" value="1"/>
</dbReference>
<dbReference type="Pfam" id="PF01243">
    <property type="entry name" value="PNPOx_N"/>
    <property type="match status" value="1"/>
</dbReference>
<name>A0A941DAB3_9MICO</name>
<gene>
    <name evidence="3" type="ORF">KC207_05540</name>
</gene>
<keyword evidence="4" id="KW-1185">Reference proteome</keyword>
<dbReference type="EMBL" id="JAGSNF010000005">
    <property type="protein sequence ID" value="MBR7742752.1"/>
    <property type="molecule type" value="Genomic_DNA"/>
</dbReference>
<organism evidence="3 4">
    <name type="scientific">Phycicoccus avicenniae</name>
    <dbReference type="NCBI Taxonomy" id="2828860"/>
    <lineage>
        <taxon>Bacteria</taxon>
        <taxon>Bacillati</taxon>
        <taxon>Actinomycetota</taxon>
        <taxon>Actinomycetes</taxon>
        <taxon>Micrococcales</taxon>
        <taxon>Intrasporangiaceae</taxon>
        <taxon>Phycicoccus</taxon>
    </lineage>
</organism>
<dbReference type="PANTHER" id="PTHR35176">
    <property type="entry name" value="HEME OXYGENASE HI_0854-RELATED"/>
    <property type="match status" value="1"/>
</dbReference>
<evidence type="ECO:0000259" key="2">
    <source>
        <dbReference type="Pfam" id="PF01243"/>
    </source>
</evidence>
<reference evidence="3" key="1">
    <citation type="submission" date="2021-04" db="EMBL/GenBank/DDBJ databases">
        <title>Phycicoccus avicenniae sp. nov., a novel endophytic actinomycetes isolated from branch of Avicennia mariana.</title>
        <authorList>
            <person name="Tuo L."/>
        </authorList>
    </citation>
    <scope>NUCLEOTIDE SEQUENCE</scope>
    <source>
        <strain evidence="3">BSK3Z-2</strain>
    </source>
</reference>
<proteinExistence type="predicted"/>
<dbReference type="SUPFAM" id="SSF50475">
    <property type="entry name" value="FMN-binding split barrel"/>
    <property type="match status" value="1"/>
</dbReference>
<protein>
    <submittedName>
        <fullName evidence="3">Pyridoxamine 5'-phosphate oxidase family protein</fullName>
    </submittedName>
</protein>
<evidence type="ECO:0000256" key="1">
    <source>
        <dbReference type="ARBA" id="ARBA00023002"/>
    </source>
</evidence>
<dbReference type="InterPro" id="IPR012349">
    <property type="entry name" value="Split_barrel_FMN-bd"/>
</dbReference>
<accession>A0A941DAB3</accession>
<feature type="domain" description="Pyridoxamine 5'-phosphate oxidase N-terminal" evidence="2">
    <location>
        <begin position="23"/>
        <end position="119"/>
    </location>
</feature>
<dbReference type="InterPro" id="IPR011576">
    <property type="entry name" value="Pyridox_Oxase_N"/>
</dbReference>
<dbReference type="InterPro" id="IPR052019">
    <property type="entry name" value="F420H2_bilvrd_red/Heme_oxyg"/>
</dbReference>
<comment type="caution">
    <text evidence="3">The sequence shown here is derived from an EMBL/GenBank/DDBJ whole genome shotgun (WGS) entry which is preliminary data.</text>
</comment>
<dbReference type="GO" id="GO:0016627">
    <property type="term" value="F:oxidoreductase activity, acting on the CH-CH group of donors"/>
    <property type="evidence" value="ECO:0007669"/>
    <property type="project" value="TreeGrafter"/>
</dbReference>
<dbReference type="GO" id="GO:0070967">
    <property type="term" value="F:coenzyme F420 binding"/>
    <property type="evidence" value="ECO:0007669"/>
    <property type="project" value="TreeGrafter"/>
</dbReference>
<dbReference type="Proteomes" id="UP000677016">
    <property type="component" value="Unassembled WGS sequence"/>
</dbReference>
<dbReference type="GO" id="GO:0005829">
    <property type="term" value="C:cytosol"/>
    <property type="evidence" value="ECO:0007669"/>
    <property type="project" value="TreeGrafter"/>
</dbReference>
<dbReference type="PANTHER" id="PTHR35176:SF4">
    <property type="entry name" value="PYRIDOXAMINE 5'-PHOSPHATE OXIDASE-RELATED FMN-BINDING"/>
    <property type="match status" value="1"/>
</dbReference>
<keyword evidence="1" id="KW-0560">Oxidoreductase</keyword>
<evidence type="ECO:0000313" key="3">
    <source>
        <dbReference type="EMBL" id="MBR7742752.1"/>
    </source>
</evidence>
<evidence type="ECO:0000313" key="4">
    <source>
        <dbReference type="Proteomes" id="UP000677016"/>
    </source>
</evidence>
<dbReference type="RefSeq" id="WP_211601925.1">
    <property type="nucleotide sequence ID" value="NZ_JAGSNF010000005.1"/>
</dbReference>
<dbReference type="AlphaFoldDB" id="A0A941DAB3"/>
<sequence length="176" mass="19339">MTTTSRVDGRFSDPGATGDTWVEVTERLAAAQIAWIGTVRTDGRPHLTPLVTVWFDGALHFCTGADEQKRRNLAHDARMLVLVGTGSASWDDGADVVVEGRAERVTDPATLDRLAEAWRGRWDGRWRFEVEDGAFTDGHGPALVHRVAPDKVLSFGRGETFHQTRHEPPAPEGGTR</sequence>